<dbReference type="GO" id="GO:0016168">
    <property type="term" value="F:chlorophyll binding"/>
    <property type="evidence" value="ECO:0007669"/>
    <property type="project" value="UniProtKB-KW"/>
</dbReference>
<dbReference type="AlphaFoldDB" id="A0A438ITZ0"/>
<evidence type="ECO:0000256" key="10">
    <source>
        <dbReference type="SAM" id="Phobius"/>
    </source>
</evidence>
<keyword evidence="6 10" id="KW-1133">Transmembrane helix</keyword>
<sequence>MVGEEMSRELGGSLPVANVQALASSNSGDIPLWYLRPELQSEEVLVDESLRIPTIDMRNLMVEDDEMGKLQSACKEWGFFQKGGIGLECIFICRDDLEDIIGGHVWLGSICIFGGIWHILTKPFAWARRALVWSGEAYLSYSLGALAVFGFIACCFVWF</sequence>
<dbReference type="EMBL" id="QGNW01000083">
    <property type="protein sequence ID" value="RVX00203.1"/>
    <property type="molecule type" value="Genomic_DNA"/>
</dbReference>
<keyword evidence="9" id="KW-0604">Photosystem II</keyword>
<dbReference type="Gene3D" id="2.60.120.330">
    <property type="entry name" value="B-lactam Antibiotic, Isopenicillin N Synthase, Chain"/>
    <property type="match status" value="1"/>
</dbReference>
<name>A0A438ITZ0_VITVI</name>
<evidence type="ECO:0000256" key="1">
    <source>
        <dbReference type="ARBA" id="ARBA00004141"/>
    </source>
</evidence>
<dbReference type="Pfam" id="PF00421">
    <property type="entry name" value="PSII"/>
    <property type="match status" value="1"/>
</dbReference>
<dbReference type="SUPFAM" id="SSF51197">
    <property type="entry name" value="Clavaminate synthase-like"/>
    <property type="match status" value="1"/>
</dbReference>
<evidence type="ECO:0000256" key="2">
    <source>
        <dbReference type="ARBA" id="ARBA00022494"/>
    </source>
</evidence>
<organism evidence="11 12">
    <name type="scientific">Vitis vinifera</name>
    <name type="common">Grape</name>
    <dbReference type="NCBI Taxonomy" id="29760"/>
    <lineage>
        <taxon>Eukaryota</taxon>
        <taxon>Viridiplantae</taxon>
        <taxon>Streptophyta</taxon>
        <taxon>Embryophyta</taxon>
        <taxon>Tracheophyta</taxon>
        <taxon>Spermatophyta</taxon>
        <taxon>Magnoliopsida</taxon>
        <taxon>eudicotyledons</taxon>
        <taxon>Gunneridae</taxon>
        <taxon>Pentapetalae</taxon>
        <taxon>rosids</taxon>
        <taxon>Vitales</taxon>
        <taxon>Vitaceae</taxon>
        <taxon>Viteae</taxon>
        <taxon>Vitis</taxon>
    </lineage>
</organism>
<dbReference type="GO" id="GO:0009767">
    <property type="term" value="P:photosynthetic electron transport chain"/>
    <property type="evidence" value="ECO:0007669"/>
    <property type="project" value="InterPro"/>
</dbReference>
<dbReference type="InterPro" id="IPR036001">
    <property type="entry name" value="PS_II_antenna-like_sf"/>
</dbReference>
<reference evidence="11 12" key="1">
    <citation type="journal article" date="2018" name="PLoS Genet.">
        <title>Population sequencing reveals clonal diversity and ancestral inbreeding in the grapevine cultivar Chardonnay.</title>
        <authorList>
            <person name="Roach M.J."/>
            <person name="Johnson D.L."/>
            <person name="Bohlmann J."/>
            <person name="van Vuuren H.J."/>
            <person name="Jones S.J."/>
            <person name="Pretorius I.S."/>
            <person name="Schmidt S.A."/>
            <person name="Borneman A.R."/>
        </authorList>
    </citation>
    <scope>NUCLEOTIDE SEQUENCE [LARGE SCALE GENOMIC DNA]</scope>
    <source>
        <strain evidence="12">cv. Chardonnay</strain>
        <tissue evidence="11">Leaf</tissue>
    </source>
</reference>
<evidence type="ECO:0000313" key="11">
    <source>
        <dbReference type="EMBL" id="RVX00203.1"/>
    </source>
</evidence>
<accession>A0A438ITZ0</accession>
<evidence type="ECO:0000256" key="4">
    <source>
        <dbReference type="ARBA" id="ARBA00022640"/>
    </source>
</evidence>
<dbReference type="Proteomes" id="UP000288805">
    <property type="component" value="Unassembled WGS sequence"/>
</dbReference>
<keyword evidence="8 10" id="KW-0472">Membrane</keyword>
<proteinExistence type="predicted"/>
<evidence type="ECO:0000256" key="9">
    <source>
        <dbReference type="ARBA" id="ARBA00023276"/>
    </source>
</evidence>
<keyword evidence="5 10" id="KW-0812">Transmembrane</keyword>
<dbReference type="GO" id="GO:0009523">
    <property type="term" value="C:photosystem II"/>
    <property type="evidence" value="ECO:0007669"/>
    <property type="project" value="UniProtKB-KW"/>
</dbReference>
<evidence type="ECO:0000256" key="6">
    <source>
        <dbReference type="ARBA" id="ARBA00022989"/>
    </source>
</evidence>
<protein>
    <submittedName>
        <fullName evidence="11">Photosystem II CP43 reaction center protein</fullName>
    </submittedName>
</protein>
<keyword evidence="4" id="KW-0934">Plastid</keyword>
<evidence type="ECO:0000256" key="8">
    <source>
        <dbReference type="ARBA" id="ARBA00023136"/>
    </source>
</evidence>
<evidence type="ECO:0000313" key="12">
    <source>
        <dbReference type="Proteomes" id="UP000288805"/>
    </source>
</evidence>
<evidence type="ECO:0000256" key="5">
    <source>
        <dbReference type="ARBA" id="ARBA00022692"/>
    </source>
</evidence>
<feature type="transmembrane region" description="Helical" evidence="10">
    <location>
        <begin position="100"/>
        <end position="120"/>
    </location>
</feature>
<gene>
    <name evidence="11" type="primary">psbC</name>
    <name evidence="11" type="ORF">CK203_026662</name>
</gene>
<dbReference type="SUPFAM" id="SSF161077">
    <property type="entry name" value="Photosystem II antenna protein-like"/>
    <property type="match status" value="1"/>
</dbReference>
<comment type="caution">
    <text evidence="11">The sequence shown here is derived from an EMBL/GenBank/DDBJ whole genome shotgun (WGS) entry which is preliminary data.</text>
</comment>
<evidence type="ECO:0000256" key="7">
    <source>
        <dbReference type="ARBA" id="ARBA00022991"/>
    </source>
</evidence>
<keyword evidence="7" id="KW-0157">Chromophore</keyword>
<dbReference type="InterPro" id="IPR000932">
    <property type="entry name" value="PS_antenna-like"/>
</dbReference>
<dbReference type="InterPro" id="IPR027443">
    <property type="entry name" value="IPNS-like_sf"/>
</dbReference>
<keyword evidence="3" id="KW-0602">Photosynthesis</keyword>
<feature type="transmembrane region" description="Helical" evidence="10">
    <location>
        <begin position="140"/>
        <end position="158"/>
    </location>
</feature>
<evidence type="ECO:0000256" key="3">
    <source>
        <dbReference type="ARBA" id="ARBA00022531"/>
    </source>
</evidence>
<comment type="subcellular location">
    <subcellularLocation>
        <location evidence="1">Membrane</location>
        <topology evidence="1">Multi-pass membrane protein</topology>
    </subcellularLocation>
</comment>
<keyword evidence="2" id="KW-0148">Chlorophyll</keyword>